<reference evidence="1 2" key="1">
    <citation type="submission" date="2015-02" db="EMBL/GenBank/DDBJ databases">
        <title>Single-cell genomics of uncultivated deep-branching MTB reveals a conserved set of magnetosome genes.</title>
        <authorList>
            <person name="Kolinko S."/>
            <person name="Richter M."/>
            <person name="Glockner F.O."/>
            <person name="Brachmann A."/>
            <person name="Schuler D."/>
        </authorList>
    </citation>
    <scope>NUCLEOTIDE SEQUENCE [LARGE SCALE GENOMIC DNA]</scope>
    <source>
        <strain evidence="1">TM-1</strain>
    </source>
</reference>
<gene>
    <name evidence="1" type="ORF">MBAV_001706</name>
</gene>
<name>A0A0F3GW30_9BACT</name>
<accession>A0A0F3GW30</accession>
<keyword evidence="2" id="KW-1185">Reference proteome</keyword>
<dbReference type="AlphaFoldDB" id="A0A0F3GW30"/>
<proteinExistence type="predicted"/>
<evidence type="ECO:0000313" key="2">
    <source>
        <dbReference type="Proteomes" id="UP000033423"/>
    </source>
</evidence>
<dbReference type="Proteomes" id="UP000033423">
    <property type="component" value="Unassembled WGS sequence"/>
</dbReference>
<dbReference type="EMBL" id="LACI01000737">
    <property type="protein sequence ID" value="KJU86111.1"/>
    <property type="molecule type" value="Genomic_DNA"/>
</dbReference>
<comment type="caution">
    <text evidence="1">The sequence shown here is derived from an EMBL/GenBank/DDBJ whole genome shotgun (WGS) entry which is preliminary data.</text>
</comment>
<protein>
    <submittedName>
        <fullName evidence="1">Response regulator receiver protein</fullName>
    </submittedName>
</protein>
<organism evidence="1 2">
    <name type="scientific">Candidatus Magnetobacterium bavaricum</name>
    <dbReference type="NCBI Taxonomy" id="29290"/>
    <lineage>
        <taxon>Bacteria</taxon>
        <taxon>Pseudomonadati</taxon>
        <taxon>Nitrospirota</taxon>
        <taxon>Thermodesulfovibrionia</taxon>
        <taxon>Thermodesulfovibrionales</taxon>
        <taxon>Candidatus Magnetobacteriaceae</taxon>
        <taxon>Candidatus Magnetobacterium</taxon>
    </lineage>
</organism>
<sequence>MSEQGSGKVLVIGGPGGGPNENVVDVVLSASGPLALRRVNNLDDALGLLKQDSFDAVVFDLQQDNANADQCAAVESIYNAAELKTAQGSDVRTDMVQDNDSGQDIDHESGRELGLSEFFSFFPKTRVTAQLFGLAPLSQSLPDTFAEMVNCYEELLCDVVECKQQRMELYTSEVLRVLSQELGLLKAGPKDVLDIHVAALKHRRKEIQPDMLENYIERSPLLALEFMGNLVAYYRNYAYLPEKHKQNSKDIPAMLADTSSKRI</sequence>
<evidence type="ECO:0000313" key="1">
    <source>
        <dbReference type="EMBL" id="KJU86111.1"/>
    </source>
</evidence>